<sequence length="656" mass="68539">MTRSQRPPTKTRPTARSGAPQRGAAAPKAGHQSARARVKGGRAPEVSTAFTGRVRIGGWVIVAVFTVIAVWLGVVQFVQAPSLSAKAESQRQVKEVLPAVRGSITDRAGQPIAFTMEAKSLTLQPVAVRKQIQEKYDKDVELVKEGGDAAKGVTPVGVDDRLQQIAKKIVSVLGDSVNEQKLLEQMRGNDTFVYLARGVDPAKASAITDEYSEVGAERQSIRNYPGGSLAANIVGTTGFEGQGLIGLESSLDSILAGTDGSRTYDRGSDGAVIPGSTRDIHPAANGARVVLTLDNDVQFFVQQAVAQAKAKSGAKSVQAVVLDSKTGQVLAMGVDNTFNPSHGMNNQPDSARTGNLAVTTPFEPGSVNKLITAVAAIDGGKTKPDEVLQVPGQIRMAGVTVKDAWAHGTEPYTTTGVFGKSSNVGTLMLAQRVGENAFADYVDRFGLGRSTGVGLPGESGGAVPARNQWSGGTFANLPIGQGLSMTVLQMAGMYQALANDGVRIPPRIIKEVDGAANPASGAEPVRVMSSETARTVLDMFRAALQRDPMGYQQGTGAPGSVEGYQISGKTGTAQQVDPVTKAYSNSLYNITFAGVAPTNDPRFVIGLMMDAPTRSSDGTGGQSAAPLFHDIASFLLQKYGVPLSPPSKPLTLVAGK</sequence>
<organism evidence="8 9">
    <name type="scientific">Tsukamurella tyrosinosolvens</name>
    <dbReference type="NCBI Taxonomy" id="57704"/>
    <lineage>
        <taxon>Bacteria</taxon>
        <taxon>Bacillati</taxon>
        <taxon>Actinomycetota</taxon>
        <taxon>Actinomycetes</taxon>
        <taxon>Mycobacteriales</taxon>
        <taxon>Tsukamurellaceae</taxon>
        <taxon>Tsukamurella</taxon>
    </lineage>
</organism>
<keyword evidence="5" id="KW-0812">Transmembrane</keyword>
<feature type="domain" description="Penicillin-binding protein dimerisation" evidence="7">
    <location>
        <begin position="98"/>
        <end position="274"/>
    </location>
</feature>
<dbReference type="Gene3D" id="3.90.1310.10">
    <property type="entry name" value="Penicillin-binding protein 2a (Domain 2)"/>
    <property type="match status" value="1"/>
</dbReference>
<dbReference type="GeneID" id="300998002"/>
<evidence type="ECO:0000256" key="1">
    <source>
        <dbReference type="ARBA" id="ARBA00004370"/>
    </source>
</evidence>
<evidence type="ECO:0000259" key="7">
    <source>
        <dbReference type="Pfam" id="PF03717"/>
    </source>
</evidence>
<proteinExistence type="inferred from homology"/>
<gene>
    <name evidence="8" type="ORF">SAMN04489793_3808</name>
</gene>
<comment type="similarity">
    <text evidence="2">Belongs to the transpeptidase family.</text>
</comment>
<comment type="subcellular location">
    <subcellularLocation>
        <location evidence="1">Membrane</location>
    </subcellularLocation>
</comment>
<dbReference type="GO" id="GO:0008658">
    <property type="term" value="F:penicillin binding"/>
    <property type="evidence" value="ECO:0007669"/>
    <property type="project" value="InterPro"/>
</dbReference>
<dbReference type="PANTHER" id="PTHR30627">
    <property type="entry name" value="PEPTIDOGLYCAN D,D-TRANSPEPTIDASE"/>
    <property type="match status" value="1"/>
</dbReference>
<dbReference type="Proteomes" id="UP000182241">
    <property type="component" value="Unassembled WGS sequence"/>
</dbReference>
<keyword evidence="3 5" id="KW-0472">Membrane</keyword>
<keyword evidence="8" id="KW-0131">Cell cycle</keyword>
<dbReference type="PANTHER" id="PTHR30627:SF1">
    <property type="entry name" value="PEPTIDOGLYCAN D,D-TRANSPEPTIDASE FTSI"/>
    <property type="match status" value="1"/>
</dbReference>
<dbReference type="Pfam" id="PF00905">
    <property type="entry name" value="Transpeptidase"/>
    <property type="match status" value="1"/>
</dbReference>
<dbReference type="GO" id="GO:0071555">
    <property type="term" value="P:cell wall organization"/>
    <property type="evidence" value="ECO:0007669"/>
    <property type="project" value="TreeGrafter"/>
</dbReference>
<dbReference type="InterPro" id="IPR036138">
    <property type="entry name" value="PBP_dimer_sf"/>
</dbReference>
<reference evidence="9" key="1">
    <citation type="submission" date="2016-10" db="EMBL/GenBank/DDBJ databases">
        <authorList>
            <person name="Varghese N."/>
            <person name="Submissions S."/>
        </authorList>
    </citation>
    <scope>NUCLEOTIDE SEQUENCE [LARGE SCALE GENOMIC DNA]</scope>
    <source>
        <strain evidence="9">DSM 44234</strain>
    </source>
</reference>
<keyword evidence="9" id="KW-1185">Reference proteome</keyword>
<name>A0A1H4XGD1_TSUTY</name>
<keyword evidence="8" id="KW-0132">Cell division</keyword>
<dbReference type="STRING" id="57704.SAMN04489793_3808"/>
<dbReference type="GO" id="GO:0051301">
    <property type="term" value="P:cell division"/>
    <property type="evidence" value="ECO:0007669"/>
    <property type="project" value="UniProtKB-KW"/>
</dbReference>
<feature type="domain" description="Penicillin-binding protein transpeptidase" evidence="6">
    <location>
        <begin position="319"/>
        <end position="632"/>
    </location>
</feature>
<evidence type="ECO:0000313" key="9">
    <source>
        <dbReference type="Proteomes" id="UP000182241"/>
    </source>
</evidence>
<evidence type="ECO:0000256" key="2">
    <source>
        <dbReference type="ARBA" id="ARBA00007171"/>
    </source>
</evidence>
<evidence type="ECO:0000256" key="3">
    <source>
        <dbReference type="ARBA" id="ARBA00023136"/>
    </source>
</evidence>
<dbReference type="GO" id="GO:0005886">
    <property type="term" value="C:plasma membrane"/>
    <property type="evidence" value="ECO:0007669"/>
    <property type="project" value="TreeGrafter"/>
</dbReference>
<evidence type="ECO:0000256" key="5">
    <source>
        <dbReference type="SAM" id="Phobius"/>
    </source>
</evidence>
<keyword evidence="5" id="KW-1133">Transmembrane helix</keyword>
<dbReference type="SUPFAM" id="SSF56601">
    <property type="entry name" value="beta-lactamase/transpeptidase-like"/>
    <property type="match status" value="1"/>
</dbReference>
<dbReference type="AlphaFoldDB" id="A0A1H4XGD1"/>
<dbReference type="RefSeq" id="WP_082791154.1">
    <property type="nucleotide sequence ID" value="NZ_CBDRGN010000003.1"/>
</dbReference>
<evidence type="ECO:0000259" key="6">
    <source>
        <dbReference type="Pfam" id="PF00905"/>
    </source>
</evidence>
<dbReference type="InterPro" id="IPR001460">
    <property type="entry name" value="PCN-bd_Tpept"/>
</dbReference>
<dbReference type="InterPro" id="IPR050515">
    <property type="entry name" value="Beta-lactam/transpept"/>
</dbReference>
<evidence type="ECO:0000313" key="8">
    <source>
        <dbReference type="EMBL" id="SED04565.1"/>
    </source>
</evidence>
<dbReference type="Pfam" id="PF03717">
    <property type="entry name" value="PBP_dimer"/>
    <property type="match status" value="1"/>
</dbReference>
<feature type="transmembrane region" description="Helical" evidence="5">
    <location>
        <begin position="56"/>
        <end position="78"/>
    </location>
</feature>
<dbReference type="InterPro" id="IPR012338">
    <property type="entry name" value="Beta-lactam/transpept-like"/>
</dbReference>
<evidence type="ECO:0000256" key="4">
    <source>
        <dbReference type="SAM" id="MobiDB-lite"/>
    </source>
</evidence>
<dbReference type="SUPFAM" id="SSF56519">
    <property type="entry name" value="Penicillin binding protein dimerisation domain"/>
    <property type="match status" value="1"/>
</dbReference>
<dbReference type="InterPro" id="IPR005311">
    <property type="entry name" value="PBP_dimer"/>
</dbReference>
<protein>
    <submittedName>
        <fullName evidence="8">Cell division protein FtsI (Penicillin-binding protein 3)</fullName>
    </submittedName>
</protein>
<feature type="compositionally biased region" description="Polar residues" evidence="4">
    <location>
        <begin position="1"/>
        <end position="14"/>
    </location>
</feature>
<dbReference type="Gene3D" id="3.30.450.330">
    <property type="match status" value="1"/>
</dbReference>
<accession>A0A1H4XGD1</accession>
<dbReference type="Gene3D" id="3.40.710.10">
    <property type="entry name" value="DD-peptidase/beta-lactamase superfamily"/>
    <property type="match status" value="1"/>
</dbReference>
<dbReference type="EMBL" id="FNSA01000003">
    <property type="protein sequence ID" value="SED04565.1"/>
    <property type="molecule type" value="Genomic_DNA"/>
</dbReference>
<feature type="region of interest" description="Disordered" evidence="4">
    <location>
        <begin position="1"/>
        <end position="40"/>
    </location>
</feature>